<dbReference type="GO" id="GO:0003676">
    <property type="term" value="F:nucleic acid binding"/>
    <property type="evidence" value="ECO:0007669"/>
    <property type="project" value="InterPro"/>
</dbReference>
<name>A0A286UUZ2_9AGAM</name>
<dbReference type="GO" id="GO:0019722">
    <property type="term" value="P:calcium-mediated signaling"/>
    <property type="evidence" value="ECO:0007669"/>
    <property type="project" value="InterPro"/>
</dbReference>
<comment type="similarity">
    <text evidence="1">Belongs to the RCAN family.</text>
</comment>
<gene>
    <name evidence="2" type="ORF">PNOK_0046600</name>
</gene>
<dbReference type="Proteomes" id="UP000217199">
    <property type="component" value="Unassembled WGS sequence"/>
</dbReference>
<accession>A0A286UUZ2</accession>
<dbReference type="GO" id="GO:0005737">
    <property type="term" value="C:cytoplasm"/>
    <property type="evidence" value="ECO:0007669"/>
    <property type="project" value="TreeGrafter"/>
</dbReference>
<keyword evidence="3" id="KW-1185">Reference proteome</keyword>
<dbReference type="Gene3D" id="3.30.70.330">
    <property type="match status" value="1"/>
</dbReference>
<evidence type="ECO:0000313" key="3">
    <source>
        <dbReference type="Proteomes" id="UP000217199"/>
    </source>
</evidence>
<protein>
    <submittedName>
        <fullName evidence="2">Calcipressin</fullName>
    </submittedName>
</protein>
<dbReference type="InterPro" id="IPR035979">
    <property type="entry name" value="RBD_domain_sf"/>
</dbReference>
<dbReference type="OrthoDB" id="17212at2759"/>
<evidence type="ECO:0000256" key="1">
    <source>
        <dbReference type="ARBA" id="ARBA00008209"/>
    </source>
</evidence>
<comment type="caution">
    <text evidence="2">The sequence shown here is derived from an EMBL/GenBank/DDBJ whole genome shotgun (WGS) entry which is preliminary data.</text>
</comment>
<dbReference type="GO" id="GO:0008597">
    <property type="term" value="F:calcium-dependent protein serine/threonine phosphatase regulator activity"/>
    <property type="evidence" value="ECO:0007669"/>
    <property type="project" value="TreeGrafter"/>
</dbReference>
<dbReference type="SUPFAM" id="SSF54928">
    <property type="entry name" value="RNA-binding domain, RBD"/>
    <property type="match status" value="1"/>
</dbReference>
<evidence type="ECO:0000313" key="2">
    <source>
        <dbReference type="EMBL" id="PAV23398.1"/>
    </source>
</evidence>
<proteinExistence type="inferred from homology"/>
<dbReference type="PANTHER" id="PTHR10300:SF14">
    <property type="entry name" value="PROTEIN SARAH"/>
    <property type="match status" value="1"/>
</dbReference>
<dbReference type="InterPro" id="IPR012677">
    <property type="entry name" value="Nucleotide-bd_a/b_plait_sf"/>
</dbReference>
<dbReference type="GO" id="GO:0005634">
    <property type="term" value="C:nucleus"/>
    <property type="evidence" value="ECO:0007669"/>
    <property type="project" value="TreeGrafter"/>
</dbReference>
<dbReference type="InterPro" id="IPR006931">
    <property type="entry name" value="Calcipressin"/>
</dbReference>
<organism evidence="2 3">
    <name type="scientific">Pyrrhoderma noxium</name>
    <dbReference type="NCBI Taxonomy" id="2282107"/>
    <lineage>
        <taxon>Eukaryota</taxon>
        <taxon>Fungi</taxon>
        <taxon>Dikarya</taxon>
        <taxon>Basidiomycota</taxon>
        <taxon>Agaricomycotina</taxon>
        <taxon>Agaricomycetes</taxon>
        <taxon>Hymenochaetales</taxon>
        <taxon>Hymenochaetaceae</taxon>
        <taxon>Pyrrhoderma</taxon>
    </lineage>
</organism>
<dbReference type="STRING" id="2282107.A0A286UUZ2"/>
<dbReference type="InParanoid" id="A0A286UUZ2"/>
<dbReference type="EMBL" id="NBII01000001">
    <property type="protein sequence ID" value="PAV23398.1"/>
    <property type="molecule type" value="Genomic_DNA"/>
</dbReference>
<dbReference type="PANTHER" id="PTHR10300">
    <property type="entry name" value="CALCIPRESSIN"/>
    <property type="match status" value="1"/>
</dbReference>
<dbReference type="Pfam" id="PF04847">
    <property type="entry name" value="Calcipressin"/>
    <property type="match status" value="1"/>
</dbReference>
<dbReference type="AlphaFoldDB" id="A0A286UUZ2"/>
<reference evidence="2 3" key="1">
    <citation type="journal article" date="2017" name="Mol. Ecol.">
        <title>Comparative and population genomic landscape of Phellinus noxius: A hypervariable fungus causing root rot in trees.</title>
        <authorList>
            <person name="Chung C.L."/>
            <person name="Lee T.J."/>
            <person name="Akiba M."/>
            <person name="Lee H.H."/>
            <person name="Kuo T.H."/>
            <person name="Liu D."/>
            <person name="Ke H.M."/>
            <person name="Yokoi T."/>
            <person name="Roa M.B."/>
            <person name="Lu M.J."/>
            <person name="Chang Y.Y."/>
            <person name="Ann P.J."/>
            <person name="Tsai J.N."/>
            <person name="Chen C.Y."/>
            <person name="Tzean S.S."/>
            <person name="Ota Y."/>
            <person name="Hattori T."/>
            <person name="Sahashi N."/>
            <person name="Liou R.F."/>
            <person name="Kikuchi T."/>
            <person name="Tsai I.J."/>
        </authorList>
    </citation>
    <scope>NUCLEOTIDE SEQUENCE [LARGE SCALE GENOMIC DNA]</scope>
    <source>
        <strain evidence="2 3">FFPRI411160</strain>
    </source>
</reference>
<sequence length="254" mass="27364">MPSSPTRLVISVPPTPPLMSVPSVTARTNSLVITGLPPAFFHPNALEALRSVFEGFGEVYAWAPIRSFSRVLIVYYNEDDAESAKSGADGLHIDATSGSPATTLRVYRADHTPIVIANSGSSSPTTSQNKFSPFHLKPPTVEKNFLISPPGSPPVGWEQAREEPPNDAPLAEDLILALRRLQISQERGETPGLSVLVEPEEGSGVGVYVEDCDNEEISDGSDSDQGEGWFYSRLFGAQRFAPMPTMRPPMAATV</sequence>